<evidence type="ECO:0000313" key="1">
    <source>
        <dbReference type="EMBL" id="EQB12679.1"/>
    </source>
</evidence>
<dbReference type="AlphaFoldDB" id="T0ISM4"/>
<reference evidence="1 2" key="1">
    <citation type="journal article" date="2013" name="Genome Announc.">
        <title>Genome Sequence of Novosphingobium lindaniclasticum LE124T, Isolated from a Hexachlorocyclohexane Dumpsite.</title>
        <authorList>
            <person name="Saxena A."/>
            <person name="Nayyar N."/>
            <person name="Sangwan N."/>
            <person name="Kumari R."/>
            <person name="Khurana J.P."/>
            <person name="Lal R."/>
        </authorList>
    </citation>
    <scope>NUCLEOTIDE SEQUENCE [LARGE SCALE GENOMIC DNA]</scope>
    <source>
        <strain evidence="1 2">LE124</strain>
    </source>
</reference>
<protein>
    <submittedName>
        <fullName evidence="1">Uncharacterized protein</fullName>
    </submittedName>
</protein>
<organism evidence="1 2">
    <name type="scientific">Novosphingobium lindaniclasticum LE124</name>
    <dbReference type="NCBI Taxonomy" id="1096930"/>
    <lineage>
        <taxon>Bacteria</taxon>
        <taxon>Pseudomonadati</taxon>
        <taxon>Pseudomonadota</taxon>
        <taxon>Alphaproteobacteria</taxon>
        <taxon>Sphingomonadales</taxon>
        <taxon>Sphingomonadaceae</taxon>
        <taxon>Novosphingobium</taxon>
    </lineage>
</organism>
<proteinExistence type="predicted"/>
<gene>
    <name evidence="1" type="ORF">L284_14995</name>
</gene>
<name>T0ISM4_9SPHN</name>
<comment type="caution">
    <text evidence="1">The sequence shown here is derived from an EMBL/GenBank/DDBJ whole genome shotgun (WGS) entry which is preliminary data.</text>
</comment>
<evidence type="ECO:0000313" key="2">
    <source>
        <dbReference type="Proteomes" id="UP000015527"/>
    </source>
</evidence>
<dbReference type="PATRIC" id="fig|1096930.3.peg.2983"/>
<dbReference type="Proteomes" id="UP000015527">
    <property type="component" value="Unassembled WGS sequence"/>
</dbReference>
<sequence>MRINAMSYTEDDIMHENGAFWVLRERNRKRGRFDFFTYENVGTHSVRRGTFALADEADSLRRAIKDCDSRAFTAADDAWGAELVKAYGKAACNARYDARGTATDRLKSLYRVREEAGRACGLLADVTSRYAA</sequence>
<accession>T0ISM4</accession>
<keyword evidence="2" id="KW-1185">Reference proteome</keyword>
<dbReference type="EMBL" id="ATHL01000094">
    <property type="protein sequence ID" value="EQB12679.1"/>
    <property type="molecule type" value="Genomic_DNA"/>
</dbReference>